<dbReference type="EMBL" id="CM055100">
    <property type="protein sequence ID" value="KAJ7543817.1"/>
    <property type="molecule type" value="Genomic_DNA"/>
</dbReference>
<evidence type="ECO:0000313" key="2">
    <source>
        <dbReference type="Proteomes" id="UP001162992"/>
    </source>
</evidence>
<dbReference type="Proteomes" id="UP001162992">
    <property type="component" value="Chromosome 9"/>
</dbReference>
<organism evidence="1 2">
    <name type="scientific">Diphasiastrum complanatum</name>
    <name type="common">Issler's clubmoss</name>
    <name type="synonym">Lycopodium complanatum</name>
    <dbReference type="NCBI Taxonomy" id="34168"/>
    <lineage>
        <taxon>Eukaryota</taxon>
        <taxon>Viridiplantae</taxon>
        <taxon>Streptophyta</taxon>
        <taxon>Embryophyta</taxon>
        <taxon>Tracheophyta</taxon>
        <taxon>Lycopodiopsida</taxon>
        <taxon>Lycopodiales</taxon>
        <taxon>Lycopodiaceae</taxon>
        <taxon>Lycopodioideae</taxon>
        <taxon>Diphasiastrum</taxon>
    </lineage>
</organism>
<proteinExistence type="predicted"/>
<evidence type="ECO:0000313" key="1">
    <source>
        <dbReference type="EMBL" id="KAJ7543817.1"/>
    </source>
</evidence>
<gene>
    <name evidence="1" type="ORF">O6H91_09G053300</name>
</gene>
<comment type="caution">
    <text evidence="1">The sequence shown here is derived from an EMBL/GenBank/DDBJ whole genome shotgun (WGS) entry which is preliminary data.</text>
</comment>
<protein>
    <submittedName>
        <fullName evidence="1">Uncharacterized protein</fullName>
    </submittedName>
</protein>
<accession>A0ACC2CPC5</accession>
<name>A0ACC2CPC5_DIPCM</name>
<reference evidence="2" key="1">
    <citation type="journal article" date="2024" name="Proc. Natl. Acad. Sci. U.S.A.">
        <title>Extraordinary preservation of gene collinearity over three hundred million years revealed in homosporous lycophytes.</title>
        <authorList>
            <person name="Li C."/>
            <person name="Wickell D."/>
            <person name="Kuo L.Y."/>
            <person name="Chen X."/>
            <person name="Nie B."/>
            <person name="Liao X."/>
            <person name="Peng D."/>
            <person name="Ji J."/>
            <person name="Jenkins J."/>
            <person name="Williams M."/>
            <person name="Shu S."/>
            <person name="Plott C."/>
            <person name="Barry K."/>
            <person name="Rajasekar S."/>
            <person name="Grimwood J."/>
            <person name="Han X."/>
            <person name="Sun S."/>
            <person name="Hou Z."/>
            <person name="He W."/>
            <person name="Dai G."/>
            <person name="Sun C."/>
            <person name="Schmutz J."/>
            <person name="Leebens-Mack J.H."/>
            <person name="Li F.W."/>
            <person name="Wang L."/>
        </authorList>
    </citation>
    <scope>NUCLEOTIDE SEQUENCE [LARGE SCALE GENOMIC DNA]</scope>
    <source>
        <strain evidence="2">cv. PW_Plant_1</strain>
    </source>
</reference>
<keyword evidence="2" id="KW-1185">Reference proteome</keyword>
<sequence>MAMEVAHLVHGAAALRGHALPSPLINCRWRCSQSRAASKSKSKSNLADHHSLSRVWAANRIFGDKRKRSTILASEKASALIDSERKFETSETNKFLQLTYLEGNSWLWEIMGISILVDPILEGNLDFGLPWLYSGAKRELRNYKVENLPKVDHLLITQGLDDHCHKRTLEPLSKLYPNLHVIATPNAEFILSKLFHRITYLEPGDTTNLQAESGSEVIVRASAGPVLGPPWQRPENGYFLEAREKGFSFYYEPHCVFDKKLLKKEKADVIVTPVIKQMLPAFTLVSGQEDAVKLAQLLQPKYIVTVNNGDLETTGLLSRFVSPVGTVASFKVLLKEILPDAIVLEPKPGVPLEVPISC</sequence>